<feature type="compositionally biased region" description="Low complexity" evidence="3">
    <location>
        <begin position="40"/>
        <end position="53"/>
    </location>
</feature>
<feature type="compositionally biased region" description="Polar residues" evidence="3">
    <location>
        <begin position="1172"/>
        <end position="1190"/>
    </location>
</feature>
<dbReference type="CDD" id="cd09888">
    <property type="entry name" value="NGN_Euk"/>
    <property type="match status" value="1"/>
</dbReference>
<feature type="compositionally biased region" description="Basic and acidic residues" evidence="3">
    <location>
        <begin position="907"/>
        <end position="918"/>
    </location>
</feature>
<feature type="compositionally biased region" description="Basic and acidic residues" evidence="3">
    <location>
        <begin position="1695"/>
        <end position="1721"/>
    </location>
</feature>
<evidence type="ECO:0000313" key="5">
    <source>
        <dbReference type="EMBL" id="KAK4797588.1"/>
    </source>
</evidence>
<dbReference type="InterPro" id="IPR057936">
    <property type="entry name" value="KOWx_Spt5"/>
</dbReference>
<dbReference type="Pfam" id="PF03439">
    <property type="entry name" value="Spt5-NGN"/>
    <property type="match status" value="1"/>
</dbReference>
<accession>A0AAN7MPG4</accession>
<dbReference type="InterPro" id="IPR041973">
    <property type="entry name" value="KOW_Spt5_1"/>
</dbReference>
<dbReference type="Gene3D" id="3.30.70.940">
    <property type="entry name" value="NusG, N-terminal domain"/>
    <property type="match status" value="1"/>
</dbReference>
<feature type="compositionally biased region" description="Basic and acidic residues" evidence="3">
    <location>
        <begin position="925"/>
        <end position="939"/>
    </location>
</feature>
<dbReference type="InterPro" id="IPR039385">
    <property type="entry name" value="NGN_Euk"/>
</dbReference>
<feature type="region of interest" description="Disordered" evidence="3">
    <location>
        <begin position="516"/>
        <end position="552"/>
    </location>
</feature>
<dbReference type="Proteomes" id="UP001346149">
    <property type="component" value="Unassembled WGS sequence"/>
</dbReference>
<keyword evidence="2" id="KW-0539">Nucleus</keyword>
<dbReference type="CDD" id="cd06084">
    <property type="entry name" value="KOW_Spt5_4"/>
    <property type="match status" value="1"/>
</dbReference>
<feature type="domain" description="KOW" evidence="4">
    <location>
        <begin position="448"/>
        <end position="475"/>
    </location>
</feature>
<feature type="compositionally biased region" description="Basic and acidic residues" evidence="3">
    <location>
        <begin position="1517"/>
        <end position="1543"/>
    </location>
</feature>
<organism evidence="5 6">
    <name type="scientific">Trapa natans</name>
    <name type="common">Water chestnut</name>
    <dbReference type="NCBI Taxonomy" id="22666"/>
    <lineage>
        <taxon>Eukaryota</taxon>
        <taxon>Viridiplantae</taxon>
        <taxon>Streptophyta</taxon>
        <taxon>Embryophyta</taxon>
        <taxon>Tracheophyta</taxon>
        <taxon>Spermatophyta</taxon>
        <taxon>Magnoliopsida</taxon>
        <taxon>eudicotyledons</taxon>
        <taxon>Gunneridae</taxon>
        <taxon>Pentapetalae</taxon>
        <taxon>rosids</taxon>
        <taxon>malvids</taxon>
        <taxon>Myrtales</taxon>
        <taxon>Lythraceae</taxon>
        <taxon>Trapa</taxon>
    </lineage>
</organism>
<dbReference type="InterPro" id="IPR041977">
    <property type="entry name" value="KOW_Spt5_4"/>
</dbReference>
<feature type="compositionally biased region" description="Basic and acidic residues" evidence="3">
    <location>
        <begin position="1329"/>
        <end position="1357"/>
    </location>
</feature>
<evidence type="ECO:0000313" key="6">
    <source>
        <dbReference type="Proteomes" id="UP001346149"/>
    </source>
</evidence>
<feature type="compositionally biased region" description="Polar residues" evidence="3">
    <location>
        <begin position="1727"/>
        <end position="1736"/>
    </location>
</feature>
<feature type="compositionally biased region" description="Basic and acidic residues" evidence="3">
    <location>
        <begin position="1820"/>
        <end position="1833"/>
    </location>
</feature>
<feature type="compositionally biased region" description="Polar residues" evidence="3">
    <location>
        <begin position="947"/>
        <end position="967"/>
    </location>
</feature>
<feature type="compositionally biased region" description="Basic and acidic residues" evidence="3">
    <location>
        <begin position="968"/>
        <end position="983"/>
    </location>
</feature>
<dbReference type="InterPro" id="IPR014722">
    <property type="entry name" value="Rib_uL2_dom2"/>
</dbReference>
<feature type="compositionally biased region" description="Basic and acidic residues" evidence="3">
    <location>
        <begin position="1433"/>
        <end position="1459"/>
    </location>
</feature>
<feature type="compositionally biased region" description="Polar residues" evidence="3">
    <location>
        <begin position="1235"/>
        <end position="1252"/>
    </location>
</feature>
<dbReference type="Pfam" id="PF23037">
    <property type="entry name" value="KOWx_SPT5"/>
    <property type="match status" value="1"/>
</dbReference>
<evidence type="ECO:0000256" key="2">
    <source>
        <dbReference type="ARBA" id="ARBA00023242"/>
    </source>
</evidence>
<dbReference type="Pfam" id="PF23290">
    <property type="entry name" value="KOW5_SPT5"/>
    <property type="match status" value="1"/>
</dbReference>
<dbReference type="GO" id="GO:0032044">
    <property type="term" value="C:DSIF complex"/>
    <property type="evidence" value="ECO:0007669"/>
    <property type="project" value="TreeGrafter"/>
</dbReference>
<feature type="compositionally biased region" description="Low complexity" evidence="3">
    <location>
        <begin position="986"/>
        <end position="1008"/>
    </location>
</feature>
<feature type="region of interest" description="Disordered" evidence="3">
    <location>
        <begin position="668"/>
        <end position="1900"/>
    </location>
</feature>
<feature type="compositionally biased region" description="Basic and acidic residues" evidence="3">
    <location>
        <begin position="1402"/>
        <end position="1412"/>
    </location>
</feature>
<dbReference type="GO" id="GO:0003729">
    <property type="term" value="F:mRNA binding"/>
    <property type="evidence" value="ECO:0007669"/>
    <property type="project" value="TreeGrafter"/>
</dbReference>
<evidence type="ECO:0000256" key="1">
    <source>
        <dbReference type="ARBA" id="ARBA00004123"/>
    </source>
</evidence>
<dbReference type="EMBL" id="JAXQNO010000005">
    <property type="protein sequence ID" value="KAK4797588.1"/>
    <property type="molecule type" value="Genomic_DNA"/>
</dbReference>
<dbReference type="InterPro" id="IPR036735">
    <property type="entry name" value="NGN_dom_sf"/>
</dbReference>
<feature type="compositionally biased region" description="Basic and acidic residues" evidence="3">
    <location>
        <begin position="868"/>
        <end position="881"/>
    </location>
</feature>
<feature type="compositionally biased region" description="Polar residues" evidence="3">
    <location>
        <begin position="1033"/>
        <end position="1054"/>
    </location>
</feature>
<feature type="compositionally biased region" description="Acidic residues" evidence="3">
    <location>
        <begin position="54"/>
        <end position="63"/>
    </location>
</feature>
<comment type="caution">
    <text evidence="5">The sequence shown here is derived from an EMBL/GenBank/DDBJ whole genome shotgun (WGS) entry which is preliminary data.</text>
</comment>
<protein>
    <recommendedName>
        <fullName evidence="4">KOW domain-containing protein</fullName>
    </recommendedName>
</protein>
<feature type="compositionally biased region" description="Basic and acidic residues" evidence="3">
    <location>
        <begin position="1261"/>
        <end position="1305"/>
    </location>
</feature>
<feature type="compositionally biased region" description="Low complexity" evidence="3">
    <location>
        <begin position="674"/>
        <end position="683"/>
    </location>
</feature>
<feature type="region of interest" description="Disordered" evidence="3">
    <location>
        <begin position="1"/>
        <end position="80"/>
    </location>
</feature>
<feature type="compositionally biased region" description="Polar residues" evidence="3">
    <location>
        <begin position="752"/>
        <end position="762"/>
    </location>
</feature>
<feature type="domain" description="KOW" evidence="4">
    <location>
        <begin position="553"/>
        <end position="580"/>
    </location>
</feature>
<dbReference type="InterPro" id="IPR039659">
    <property type="entry name" value="SPT5"/>
</dbReference>
<reference evidence="5 6" key="1">
    <citation type="journal article" date="2023" name="Hortic Res">
        <title>Pangenome of water caltrop reveals structural variations and asymmetric subgenome divergence after allopolyploidization.</title>
        <authorList>
            <person name="Zhang X."/>
            <person name="Chen Y."/>
            <person name="Wang L."/>
            <person name="Yuan Y."/>
            <person name="Fang M."/>
            <person name="Shi L."/>
            <person name="Lu R."/>
            <person name="Comes H.P."/>
            <person name="Ma Y."/>
            <person name="Chen Y."/>
            <person name="Huang G."/>
            <person name="Zhou Y."/>
            <person name="Zheng Z."/>
            <person name="Qiu Y."/>
        </authorList>
    </citation>
    <scope>NUCLEOTIDE SEQUENCE [LARGE SCALE GENOMIC DNA]</scope>
    <source>
        <strain evidence="5">F231</strain>
    </source>
</reference>
<sequence>MVSDKGKQPACKSSGKRKFDDDKTGGNKPKKRGVLKFIDDIASVSDDGSSSDDSMFDDEEESDLGNGLNNDKFKSHNPSVLKAESEEGFDKIKEERHKNVSPFLRFIEEDSSIPSVRDPTTWKVKCMAGREWYSVFCLMQKYVDLQAMGNKLKIISAYAVERVKGHIFVEAEKQAEVTESCRGLCSVYATRVTPVPRKEVPHLLSVCTRRPEISEGMWARVKSGTYKGDLAQVVAVNDVRRRVTVKLIPRIDFQAMAEKFGGGCAQKKSGAPAPKLVSSSELDEFRPLICYRRDRETDEVFQVLDGLTLKDGYLYKRVAMDSLSFWGVMPSDEELLKFQPHEDKESSEMEWLDQLYGDKKKTQIVKFEKGGEKGAGSSDSPPTKKYDLYDLVSLGQKDFGVIVGIEKDDYKILKEGAEGHIVQNVAVNDIKNGPIDAKFTAMDKHQKLISANDTVRILEGPLKDRQGIVRQIYRGIIFIYDDNELENGGYICSKAQYCEKIKPSVDSFTGKGGEPSTFAFDDLPSSPKSPLSPEKSWQARGKKRDFNQGERDGFSVGQTLRIRVGPLKGYTCRVIAVRRTDITVKLDSKQKILTVKSEHLAEVPGRSSAILMREEPDSSTVNPFNLLGNEGSTDWTGRAGASDNDGGWNSGGPSAAWSSWSNLPSSGFVAQNNSADPSSSSAVSKKDAEDGGWGSKIVPKQMSTWGTTTTDDHVVSGNDQSDGWKKDGDATNNATMKGSTSGLGWGSWGKSIPQNEGSSLPSTEGGGSWATAAGVGWGRNNDSGKSDDSSWNKQKPSTDNGGASWSSWNKVGSSSEAAHGTLKDRDSWGDANQKMKEPDISSSEKTKDENSSWTSWKKPESSSVKGKGVLDSDGWGKREAFPQESEPGNSSWNKPRGGFEQDGCLSLDKDGGSCKKQDGGSLCEMNREGGECSKFDSPWDKTGGGSSWNKDTGGNTWNKQDGGSSWGKTREDSLNEKQDRGSWNDKSGGSKKSAGSSWNINSGGSSWNKQDDGSPWSKSAATTDDGGSWMKDGSSNKQEGASWSKNAGGSSWNKSTDDGSWGKRAASSWGQQDRSSSWSQQTGSSFWDKGENDGQHDTFGGSGGRRGRGGRGRGGRDFRGRGRGGRDFRGRGRSFDHDQSSEWKAGRRGSTSRGGRWSSGEGSRERGLWSSNPSGSTGSWNRGGSDSRPNSFGADGGSSCGGAPEKGSSWSDQVGGTWKAGENNGSGSGRGTWQKDLNSSGWNKPGSWNTPKASDGGGSSWDHEEGWKKPEGNSWGKKKEGSGFGDDKKNDAEGSSWGKKEDSGADKNWGNLTNSSGGWNKPVGNSWGKKKEDSGFGDDRKNDVEGSSWGKKEDTGADKNCGSVINSSGGCEKPEGNSWGKKKEDSGFGDGKKNGAEGSSWGKKEDSGEDKNWGNLTKSSVGWNKPEGNSWGKKKEDSGFGDDMKNDAEGSSWGKKEDMNSSGGWKKPEGNSWGDKKEDSGFGGDKKNDAEGSSWGKKEDINSSGGWKKPEGNSWGKKKEDLGFGDDKKNDPEGSSWGKKEDINSSGGWKKPEGNSWGKKKEDLGFGDDKKNDPEGSSWGKKEDMNSSGGWKKPEGNSWGKKKEDSGFGGDKKNDAEGSSWGKKEDINSSGGWKKPEGNSWGKKKEDSGFGDDKKNDAEGSSWGKKDDSGADKNWGNLTNSSGGWKKPEGNSWGKKQEDSAFGDDNKNDAERSSWGKKEDSGAADNNWGNVINSSGGWKKPEGNSWGKKKEDSGFGDDKTKDAEGSSWGKKKEDSRFGDGKKSDAEGSSWDMGGAPWNNKQDEDSSRGRWQARGGSSLGKGKEVCSWESKEGDGGSSWNSMKQDGGYSSWGNGSSSSWNNKQDGGESSRSAGRTSWNTDGGEGGEGSSGHPKEGSDARLG</sequence>
<evidence type="ECO:0000259" key="4">
    <source>
        <dbReference type="SMART" id="SM00739"/>
    </source>
</evidence>
<comment type="subcellular location">
    <subcellularLocation>
        <location evidence="1">Nucleus</location>
    </subcellularLocation>
</comment>
<dbReference type="Pfam" id="PF23291">
    <property type="entry name" value="KOW4_SPT5"/>
    <property type="match status" value="1"/>
</dbReference>
<feature type="compositionally biased region" description="Basic and acidic residues" evidence="3">
    <location>
        <begin position="1114"/>
        <end position="1145"/>
    </location>
</feature>
<feature type="compositionally biased region" description="Polar residues" evidence="3">
    <location>
        <begin position="1861"/>
        <end position="1878"/>
    </location>
</feature>
<dbReference type="PANTHER" id="PTHR11125">
    <property type="entry name" value="SUPPRESSOR OF TY 5"/>
    <property type="match status" value="1"/>
</dbReference>
<feature type="compositionally biased region" description="Basic and acidic residues" evidence="3">
    <location>
        <begin position="1748"/>
        <end position="1785"/>
    </location>
</feature>
<name>A0AAN7MPG4_TRANT</name>
<dbReference type="CDD" id="cd06081">
    <property type="entry name" value="KOW_Spt5_1"/>
    <property type="match status" value="1"/>
</dbReference>
<dbReference type="Gene3D" id="2.30.30.30">
    <property type="match status" value="2"/>
</dbReference>
<dbReference type="InterPro" id="IPR041978">
    <property type="entry name" value="KOW_Spt5_5"/>
</dbReference>
<feature type="region of interest" description="Disordered" evidence="3">
    <location>
        <begin position="628"/>
        <end position="656"/>
    </location>
</feature>
<feature type="domain" description="KOW" evidence="4">
    <location>
        <begin position="212"/>
        <end position="239"/>
    </location>
</feature>
<feature type="compositionally biased region" description="Basic and acidic residues" evidence="3">
    <location>
        <begin position="1381"/>
        <end position="1395"/>
    </location>
</feature>
<feature type="compositionally biased region" description="Basic and acidic residues" evidence="3">
    <location>
        <begin position="1643"/>
        <end position="1671"/>
    </location>
</feature>
<feature type="compositionally biased region" description="Basic and acidic residues" evidence="3">
    <location>
        <begin position="1601"/>
        <end position="1627"/>
    </location>
</feature>
<feature type="compositionally biased region" description="Basic and acidic residues" evidence="3">
    <location>
        <begin position="1559"/>
        <end position="1585"/>
    </location>
</feature>
<keyword evidence="6" id="KW-1185">Reference proteome</keyword>
<feature type="compositionally biased region" description="Low complexity" evidence="3">
    <location>
        <begin position="1849"/>
        <end position="1860"/>
    </location>
</feature>
<feature type="compositionally biased region" description="Low complexity" evidence="3">
    <location>
        <begin position="1148"/>
        <end position="1161"/>
    </location>
</feature>
<dbReference type="PANTHER" id="PTHR11125:SF8">
    <property type="entry name" value="PROTEIN RNA-DIRECTED DNA METHYLATION 3"/>
    <property type="match status" value="1"/>
</dbReference>
<feature type="compositionally biased region" description="Polar residues" evidence="3">
    <location>
        <begin position="791"/>
        <end position="803"/>
    </location>
</feature>
<dbReference type="GO" id="GO:0006357">
    <property type="term" value="P:regulation of transcription by RNA polymerase II"/>
    <property type="evidence" value="ECO:0007669"/>
    <property type="project" value="InterPro"/>
</dbReference>
<proteinExistence type="predicted"/>
<feature type="compositionally biased region" description="Low complexity" evidence="3">
    <location>
        <begin position="804"/>
        <end position="815"/>
    </location>
</feature>
<feature type="compositionally biased region" description="Low complexity" evidence="3">
    <location>
        <begin position="523"/>
        <end position="536"/>
    </location>
</feature>
<dbReference type="InterPro" id="IPR005100">
    <property type="entry name" value="NGN-domain"/>
</dbReference>
<feature type="compositionally biased region" description="Basic and acidic residues" evidence="3">
    <location>
        <begin position="821"/>
        <end position="850"/>
    </location>
</feature>
<feature type="compositionally biased region" description="Basic and acidic residues" evidence="3">
    <location>
        <begin position="1890"/>
        <end position="1900"/>
    </location>
</feature>
<dbReference type="SMART" id="SM00739">
    <property type="entry name" value="KOW"/>
    <property type="match status" value="3"/>
</dbReference>
<gene>
    <name evidence="5" type="ORF">SAY86_029914</name>
</gene>
<dbReference type="GO" id="GO:0006368">
    <property type="term" value="P:transcription elongation by RNA polymerase II"/>
    <property type="evidence" value="ECO:0007669"/>
    <property type="project" value="TreeGrafter"/>
</dbReference>
<evidence type="ECO:0000256" key="3">
    <source>
        <dbReference type="SAM" id="MobiDB-lite"/>
    </source>
</evidence>
<dbReference type="FunFam" id="2.30.30.30:FF:000053">
    <property type="entry name" value="Protein RNA-directed DNA methylation 3"/>
    <property type="match status" value="1"/>
</dbReference>
<dbReference type="InterPro" id="IPR005824">
    <property type="entry name" value="KOW"/>
</dbReference>
<feature type="compositionally biased region" description="Low complexity" evidence="3">
    <location>
        <begin position="1075"/>
        <end position="1085"/>
    </location>
</feature>
<feature type="compositionally biased region" description="Basic and acidic residues" evidence="3">
    <location>
        <begin position="1466"/>
        <end position="1501"/>
    </location>
</feature>
<dbReference type="Pfam" id="PF23042">
    <property type="entry name" value="KOW1_SPT5"/>
    <property type="match status" value="1"/>
</dbReference>
<dbReference type="GO" id="GO:0032784">
    <property type="term" value="P:regulation of DNA-templated transcription elongation"/>
    <property type="evidence" value="ECO:0007669"/>
    <property type="project" value="InterPro"/>
</dbReference>